<dbReference type="InterPro" id="IPR000811">
    <property type="entry name" value="Glyco_trans_35"/>
</dbReference>
<keyword evidence="2" id="KW-0663">Pyridoxal phosphate</keyword>
<dbReference type="Pfam" id="PF00343">
    <property type="entry name" value="Phosphorylase"/>
    <property type="match status" value="1"/>
</dbReference>
<comment type="cofactor">
    <cofactor evidence="2">
        <name>pyridoxal 5'-phosphate</name>
        <dbReference type="ChEBI" id="CHEBI:597326"/>
    </cofactor>
</comment>
<sequence>SQLRNESDPNGLQGHQQSPVNAMLVQDGWHMEEPDEWLHCGDPWKECRLEYCYPVNFYGHVEDAGNGCKRWVDAHSVFTMPYDANPRLPE</sequence>
<dbReference type="GO" id="GO:0005980">
    <property type="term" value="P:glycogen catabolic process"/>
    <property type="evidence" value="ECO:0007669"/>
    <property type="project" value="TreeGrafter"/>
</dbReference>
<keyword evidence="2" id="KW-0119">Carbohydrate metabolism</keyword>
<dbReference type="GO" id="GO:0005737">
    <property type="term" value="C:cytoplasm"/>
    <property type="evidence" value="ECO:0007669"/>
    <property type="project" value="TreeGrafter"/>
</dbReference>
<evidence type="ECO:0000313" key="3">
    <source>
        <dbReference type="EMBL" id="OON21139.1"/>
    </source>
</evidence>
<evidence type="ECO:0000313" key="4">
    <source>
        <dbReference type="Proteomes" id="UP000243686"/>
    </source>
</evidence>
<gene>
    <name evidence="3" type="ORF">X801_02968</name>
</gene>
<keyword evidence="2" id="KW-0808">Transferase</keyword>
<evidence type="ECO:0000256" key="2">
    <source>
        <dbReference type="RuleBase" id="RU000587"/>
    </source>
</evidence>
<keyword evidence="4" id="KW-1185">Reference proteome</keyword>
<dbReference type="GO" id="GO:0030170">
    <property type="term" value="F:pyridoxal phosphate binding"/>
    <property type="evidence" value="ECO:0007669"/>
    <property type="project" value="TreeGrafter"/>
</dbReference>
<feature type="non-terminal residue" evidence="3">
    <location>
        <position position="90"/>
    </location>
</feature>
<dbReference type="SUPFAM" id="SSF53756">
    <property type="entry name" value="UDP-Glycosyltransferase/glycogen phosphorylase"/>
    <property type="match status" value="1"/>
</dbReference>
<dbReference type="EC" id="2.4.1.1" evidence="2"/>
<dbReference type="EMBL" id="KV892263">
    <property type="protein sequence ID" value="OON21139.1"/>
    <property type="molecule type" value="Genomic_DNA"/>
</dbReference>
<dbReference type="Proteomes" id="UP000243686">
    <property type="component" value="Unassembled WGS sequence"/>
</dbReference>
<protein>
    <recommendedName>
        <fullName evidence="2">Alpha-1,4 glucan phosphorylase</fullName>
        <ecNumber evidence="2">2.4.1.1</ecNumber>
    </recommendedName>
</protein>
<name>A0A1S8X341_OPIVI</name>
<dbReference type="PANTHER" id="PTHR11468:SF13">
    <property type="entry name" value="GLYCOGEN PHOSPHORYLASE"/>
    <property type="match status" value="1"/>
</dbReference>
<organism evidence="3 4">
    <name type="scientific">Opisthorchis viverrini</name>
    <name type="common">Southeast Asian liver fluke</name>
    <dbReference type="NCBI Taxonomy" id="6198"/>
    <lineage>
        <taxon>Eukaryota</taxon>
        <taxon>Metazoa</taxon>
        <taxon>Spiralia</taxon>
        <taxon>Lophotrochozoa</taxon>
        <taxon>Platyhelminthes</taxon>
        <taxon>Trematoda</taxon>
        <taxon>Digenea</taxon>
        <taxon>Opisthorchiida</taxon>
        <taxon>Opisthorchiata</taxon>
        <taxon>Opisthorchiidae</taxon>
        <taxon>Opisthorchis</taxon>
    </lineage>
</organism>
<dbReference type="Gene3D" id="3.40.50.2000">
    <property type="entry name" value="Glycogen Phosphorylase B"/>
    <property type="match status" value="1"/>
</dbReference>
<evidence type="ECO:0000256" key="1">
    <source>
        <dbReference type="ARBA" id="ARBA00006047"/>
    </source>
</evidence>
<dbReference type="GO" id="GO:0008184">
    <property type="term" value="F:glycogen phosphorylase activity"/>
    <property type="evidence" value="ECO:0007669"/>
    <property type="project" value="InterPro"/>
</dbReference>
<comment type="similarity">
    <text evidence="1 2">Belongs to the glycogen phosphorylase family.</text>
</comment>
<dbReference type="AlphaFoldDB" id="A0A1S8X341"/>
<comment type="function">
    <text evidence="2">Allosteric enzyme that catalyzes the rate-limiting step in glycogen catabolism, the phosphorolytic cleavage of glycogen to produce glucose-1-phosphate, and plays a central role in maintaining cellular and organismal glucose homeostasis.</text>
</comment>
<accession>A0A1S8X341</accession>
<comment type="catalytic activity">
    <reaction evidence="2">
        <text>[(1-&gt;4)-alpha-D-glucosyl](n) + phosphate = [(1-&gt;4)-alpha-D-glucosyl](n-1) + alpha-D-glucose 1-phosphate</text>
        <dbReference type="Rhea" id="RHEA:41732"/>
        <dbReference type="Rhea" id="RHEA-COMP:9584"/>
        <dbReference type="Rhea" id="RHEA-COMP:9586"/>
        <dbReference type="ChEBI" id="CHEBI:15444"/>
        <dbReference type="ChEBI" id="CHEBI:43474"/>
        <dbReference type="ChEBI" id="CHEBI:58601"/>
        <dbReference type="EC" id="2.4.1.1"/>
    </reaction>
</comment>
<feature type="non-terminal residue" evidence="3">
    <location>
        <position position="1"/>
    </location>
</feature>
<keyword evidence="2" id="KW-0328">Glycosyltransferase</keyword>
<dbReference type="PANTHER" id="PTHR11468">
    <property type="entry name" value="GLYCOGEN PHOSPHORYLASE"/>
    <property type="match status" value="1"/>
</dbReference>
<proteinExistence type="inferred from homology"/>
<reference evidence="3 4" key="1">
    <citation type="submission" date="2015-03" db="EMBL/GenBank/DDBJ databases">
        <title>Draft genome of the nematode, Opisthorchis viverrini.</title>
        <authorList>
            <person name="Mitreva M."/>
        </authorList>
    </citation>
    <scope>NUCLEOTIDE SEQUENCE [LARGE SCALE GENOMIC DNA]</scope>
    <source>
        <strain evidence="3">Khon Kaen</strain>
    </source>
</reference>